<dbReference type="SMART" id="SM00554">
    <property type="entry name" value="FAS1"/>
    <property type="match status" value="1"/>
</dbReference>
<feature type="domain" description="FAS1" evidence="2">
    <location>
        <begin position="62"/>
        <end position="209"/>
    </location>
</feature>
<feature type="chain" id="PRO_5012266670" description="FAS1 domain-containing protein" evidence="1">
    <location>
        <begin position="21"/>
        <end position="216"/>
    </location>
</feature>
<dbReference type="InterPro" id="IPR050904">
    <property type="entry name" value="Adhesion/Biosynth-related"/>
</dbReference>
<dbReference type="Gene3D" id="2.30.180.10">
    <property type="entry name" value="FAS1 domain"/>
    <property type="match status" value="1"/>
</dbReference>
<accession>A0A261XVS3</accession>
<organism evidence="3 4">
    <name type="scientific">Bifiguratus adelaidae</name>
    <dbReference type="NCBI Taxonomy" id="1938954"/>
    <lineage>
        <taxon>Eukaryota</taxon>
        <taxon>Fungi</taxon>
        <taxon>Fungi incertae sedis</taxon>
        <taxon>Mucoromycota</taxon>
        <taxon>Mucoromycotina</taxon>
        <taxon>Endogonomycetes</taxon>
        <taxon>Endogonales</taxon>
        <taxon>Endogonales incertae sedis</taxon>
        <taxon>Bifiguratus</taxon>
    </lineage>
</organism>
<dbReference type="PANTHER" id="PTHR10900">
    <property type="entry name" value="PERIOSTIN-RELATED"/>
    <property type="match status" value="1"/>
</dbReference>
<comment type="caution">
    <text evidence="3">The sequence shown here is derived from an EMBL/GenBank/DDBJ whole genome shotgun (WGS) entry which is preliminary data.</text>
</comment>
<proteinExistence type="predicted"/>
<dbReference type="OrthoDB" id="5551751at2759"/>
<evidence type="ECO:0000256" key="1">
    <source>
        <dbReference type="SAM" id="SignalP"/>
    </source>
</evidence>
<dbReference type="PANTHER" id="PTHR10900:SF77">
    <property type="entry name" value="FI19380P1"/>
    <property type="match status" value="1"/>
</dbReference>
<dbReference type="InterPro" id="IPR036378">
    <property type="entry name" value="FAS1_dom_sf"/>
</dbReference>
<dbReference type="Proteomes" id="UP000242875">
    <property type="component" value="Unassembled WGS sequence"/>
</dbReference>
<name>A0A261XVS3_9FUNG</name>
<dbReference type="EMBL" id="MVBO01000151">
    <property type="protein sequence ID" value="OZJ02450.1"/>
    <property type="molecule type" value="Genomic_DNA"/>
</dbReference>
<evidence type="ECO:0000313" key="4">
    <source>
        <dbReference type="Proteomes" id="UP000242875"/>
    </source>
</evidence>
<reference evidence="3 4" key="1">
    <citation type="journal article" date="2017" name="Mycologia">
        <title>Bifiguratus adelaidae, gen. et sp. nov., a new member of Mucoromycotina in endophytic and soil-dwelling habitats.</title>
        <authorList>
            <person name="Torres-Cruz T.J."/>
            <person name="Billingsley Tobias T.L."/>
            <person name="Almatruk M."/>
            <person name="Hesse C."/>
            <person name="Kuske C.R."/>
            <person name="Desiro A."/>
            <person name="Benucci G.M."/>
            <person name="Bonito G."/>
            <person name="Stajich J.E."/>
            <person name="Dunlap C."/>
            <person name="Arnold A.E."/>
            <person name="Porras-Alfaro A."/>
        </authorList>
    </citation>
    <scope>NUCLEOTIDE SEQUENCE [LARGE SCALE GENOMIC DNA]</scope>
    <source>
        <strain evidence="3 4">AZ0501</strain>
    </source>
</reference>
<evidence type="ECO:0000259" key="2">
    <source>
        <dbReference type="PROSITE" id="PS50213"/>
    </source>
</evidence>
<keyword evidence="1" id="KW-0732">Signal</keyword>
<dbReference type="Pfam" id="PF02469">
    <property type="entry name" value="Fasciclin"/>
    <property type="match status" value="1"/>
</dbReference>
<evidence type="ECO:0000313" key="3">
    <source>
        <dbReference type="EMBL" id="OZJ02450.1"/>
    </source>
</evidence>
<sequence length="216" mass="23775">MARFALVIGLTLLYSLLTSAQLVPNFTPISEETFAEAMDQDRHPFEATSGLVFQNTETSSNEQTLLDKLPRDKSLSIFLDVVMQVPTLVHMFNNATLDPAVTVFTPTNGAFKAFFDTETMTEHGKESGRRILASDADMHEFLAYHVVPSGKLTFQDLAKASTLETMAKKTIDVKHSGKKAMLNGKVAVSEDSKVIEAKNGIAYKVDRVLTSLNDID</sequence>
<dbReference type="PROSITE" id="PS50213">
    <property type="entry name" value="FAS1"/>
    <property type="match status" value="1"/>
</dbReference>
<keyword evidence="4" id="KW-1185">Reference proteome</keyword>
<dbReference type="SUPFAM" id="SSF82153">
    <property type="entry name" value="FAS1 domain"/>
    <property type="match status" value="1"/>
</dbReference>
<dbReference type="InterPro" id="IPR000782">
    <property type="entry name" value="FAS1_domain"/>
</dbReference>
<feature type="signal peptide" evidence="1">
    <location>
        <begin position="1"/>
        <end position="20"/>
    </location>
</feature>
<dbReference type="AlphaFoldDB" id="A0A261XVS3"/>
<protein>
    <recommendedName>
        <fullName evidence="2">FAS1 domain-containing protein</fullName>
    </recommendedName>
</protein>
<gene>
    <name evidence="3" type="ORF">BZG36_04398</name>
</gene>